<reference evidence="1 2" key="1">
    <citation type="journal article" date="2014" name="PLoS Genet.">
        <title>Phylogenetically driven sequencing of extremely halophilic archaea reveals strategies for static and dynamic osmo-response.</title>
        <authorList>
            <person name="Becker E.A."/>
            <person name="Seitzer P.M."/>
            <person name="Tritt A."/>
            <person name="Larsen D."/>
            <person name="Krusor M."/>
            <person name="Yao A.I."/>
            <person name="Wu D."/>
            <person name="Madern D."/>
            <person name="Eisen J.A."/>
            <person name="Darling A.E."/>
            <person name="Facciotti M.T."/>
        </authorList>
    </citation>
    <scope>NUCLEOTIDE SEQUENCE [LARGE SCALE GENOMIC DNA]</scope>
    <source>
        <strain evidence="1 2">ATCC 700873</strain>
    </source>
</reference>
<name>M0FPM3_9EURY</name>
<evidence type="ECO:0000313" key="2">
    <source>
        <dbReference type="Proteomes" id="UP000011689"/>
    </source>
</evidence>
<evidence type="ECO:0008006" key="3">
    <source>
        <dbReference type="Google" id="ProtNLM"/>
    </source>
</evidence>
<comment type="caution">
    <text evidence="1">The sequence shown here is derived from an EMBL/GenBank/DDBJ whole genome shotgun (WGS) entry which is preliminary data.</text>
</comment>
<dbReference type="GeneID" id="72714726"/>
<gene>
    <name evidence="1" type="ORF">C467_01803</name>
</gene>
<proteinExistence type="predicted"/>
<dbReference type="EMBL" id="AOJO01000007">
    <property type="protein sequence ID" value="ELZ61227.1"/>
    <property type="molecule type" value="Genomic_DNA"/>
</dbReference>
<dbReference type="Proteomes" id="UP000011689">
    <property type="component" value="Unassembled WGS sequence"/>
</dbReference>
<dbReference type="PATRIC" id="fig|1227481.4.peg.338"/>
<organism evidence="1 2">
    <name type="scientific">Halorubrum hochstenium ATCC 700873</name>
    <dbReference type="NCBI Taxonomy" id="1227481"/>
    <lineage>
        <taxon>Archaea</taxon>
        <taxon>Methanobacteriati</taxon>
        <taxon>Methanobacteriota</taxon>
        <taxon>Stenosarchaea group</taxon>
        <taxon>Halobacteria</taxon>
        <taxon>Halobacteriales</taxon>
        <taxon>Haloferacaceae</taxon>
        <taxon>Halorubrum</taxon>
    </lineage>
</organism>
<dbReference type="STRING" id="1227481.C467_01803"/>
<protein>
    <recommendedName>
        <fullName evidence="3">DUF2209 domain-containing protein</fullName>
    </recommendedName>
</protein>
<keyword evidence="2" id="KW-1185">Reference proteome</keyword>
<dbReference type="InterPro" id="IPR014514">
    <property type="entry name" value="UCP021940"/>
</dbReference>
<evidence type="ECO:0000313" key="1">
    <source>
        <dbReference type="EMBL" id="ELZ61227.1"/>
    </source>
</evidence>
<accession>M0FPM3</accession>
<dbReference type="RefSeq" id="WP_008581252.1">
    <property type="nucleotide sequence ID" value="NZ_AOJO01000007.1"/>
</dbReference>
<dbReference type="Pfam" id="PF09974">
    <property type="entry name" value="DUF2209"/>
    <property type="match status" value="1"/>
</dbReference>
<dbReference type="AlphaFoldDB" id="M0FPM3"/>
<sequence>MRGRGTAQPRWSAPAPEVVGVDISGRHEEDGEYLMVAAAVHARIDSARIRSVEGIGFAAAREGPTLEATVALTAEAVGRLPEPPDGPIVAEGGEFYEEPAERVGLSFQPDFKYVESIGERETVQAAHHAAYAARDLLL</sequence>
<dbReference type="OrthoDB" id="120192at2157"/>